<feature type="region of interest" description="Disordered" evidence="2">
    <location>
        <begin position="1"/>
        <end position="47"/>
    </location>
</feature>
<reference evidence="6" key="1">
    <citation type="submission" date="2016-06" db="EMBL/GenBank/DDBJ databases">
        <title>Parallel loss of symbiosis genes in relatives of nitrogen-fixing non-legume Parasponia.</title>
        <authorList>
            <person name="Van Velzen R."/>
            <person name="Holmer R."/>
            <person name="Bu F."/>
            <person name="Rutten L."/>
            <person name="Van Zeijl A."/>
            <person name="Liu W."/>
            <person name="Santuari L."/>
            <person name="Cao Q."/>
            <person name="Sharma T."/>
            <person name="Shen D."/>
            <person name="Roswanjaya Y."/>
            <person name="Wardhani T."/>
            <person name="Kalhor M.S."/>
            <person name="Jansen J."/>
            <person name="Van den Hoogen J."/>
            <person name="Gungor B."/>
            <person name="Hartog M."/>
            <person name="Hontelez J."/>
            <person name="Verver J."/>
            <person name="Yang W.-C."/>
            <person name="Schijlen E."/>
            <person name="Repin R."/>
            <person name="Schilthuizen M."/>
            <person name="Schranz E."/>
            <person name="Heidstra R."/>
            <person name="Miyata K."/>
            <person name="Fedorova E."/>
            <person name="Kohlen W."/>
            <person name="Bisseling T."/>
            <person name="Smit S."/>
            <person name="Geurts R."/>
        </authorList>
    </citation>
    <scope>NUCLEOTIDE SEQUENCE [LARGE SCALE GENOMIC DNA]</scope>
    <source>
        <strain evidence="6">cv. RG33-2</strain>
    </source>
</reference>
<evidence type="ECO:0000313" key="5">
    <source>
        <dbReference type="EMBL" id="PON48193.1"/>
    </source>
</evidence>
<accession>A0A2P5BHF7</accession>
<dbReference type="InterPro" id="IPR036936">
    <property type="entry name" value="CRIB_dom_sf"/>
</dbReference>
<dbReference type="PROSITE" id="PS50238">
    <property type="entry name" value="RHOGAP"/>
    <property type="match status" value="1"/>
</dbReference>
<dbReference type="PROSITE" id="PS50108">
    <property type="entry name" value="CRIB"/>
    <property type="match status" value="1"/>
</dbReference>
<dbReference type="InParanoid" id="A0A2P5BHF7"/>
<keyword evidence="6" id="KW-1185">Reference proteome</keyword>
<dbReference type="GO" id="GO:0005096">
    <property type="term" value="F:GTPase activator activity"/>
    <property type="evidence" value="ECO:0007669"/>
    <property type="project" value="UniProtKB-KW"/>
</dbReference>
<evidence type="ECO:0000256" key="2">
    <source>
        <dbReference type="SAM" id="MobiDB-lite"/>
    </source>
</evidence>
<dbReference type="Proteomes" id="UP000237000">
    <property type="component" value="Unassembled WGS sequence"/>
</dbReference>
<feature type="compositionally biased region" description="Polar residues" evidence="2">
    <location>
        <begin position="327"/>
        <end position="336"/>
    </location>
</feature>
<dbReference type="InterPro" id="IPR044785">
    <property type="entry name" value="RopGAP1-5"/>
</dbReference>
<comment type="caution">
    <text evidence="5">The sequence shown here is derived from an EMBL/GenBank/DDBJ whole genome shotgun (WGS) entry which is preliminary data.</text>
</comment>
<dbReference type="EMBL" id="JXTC01000521">
    <property type="protein sequence ID" value="PON48193.1"/>
    <property type="molecule type" value="Genomic_DNA"/>
</dbReference>
<gene>
    <name evidence="5" type="ORF">TorRG33x02_321170</name>
</gene>
<dbReference type="CDD" id="cd00132">
    <property type="entry name" value="CRIB"/>
    <property type="match status" value="1"/>
</dbReference>
<dbReference type="Pfam" id="PF00786">
    <property type="entry name" value="PBD"/>
    <property type="match status" value="1"/>
</dbReference>
<dbReference type="FunCoup" id="A0A2P5BHF7">
    <property type="interactions" value="427"/>
</dbReference>
<dbReference type="SMART" id="SM00285">
    <property type="entry name" value="PBD"/>
    <property type="match status" value="1"/>
</dbReference>
<dbReference type="PANTHER" id="PTHR23177:SF64">
    <property type="entry name" value="RHO GTPASE-ACTIVATING PROTEIN 1"/>
    <property type="match status" value="1"/>
</dbReference>
<feature type="compositionally biased region" description="Basic and acidic residues" evidence="2">
    <location>
        <begin position="309"/>
        <end position="326"/>
    </location>
</feature>
<dbReference type="InterPro" id="IPR008936">
    <property type="entry name" value="Rho_GTPase_activation_prot"/>
</dbReference>
<feature type="region of interest" description="Disordered" evidence="2">
    <location>
        <begin position="309"/>
        <end position="346"/>
    </location>
</feature>
<dbReference type="Pfam" id="PF00620">
    <property type="entry name" value="RhoGAP"/>
    <property type="match status" value="1"/>
</dbReference>
<dbReference type="STRING" id="63057.A0A2P5BHF7"/>
<feature type="region of interest" description="Disordered" evidence="2">
    <location>
        <begin position="372"/>
        <end position="433"/>
    </location>
</feature>
<evidence type="ECO:0000313" key="6">
    <source>
        <dbReference type="Proteomes" id="UP000237000"/>
    </source>
</evidence>
<proteinExistence type="predicted"/>
<dbReference type="SMART" id="SM00324">
    <property type="entry name" value="RhoGAP"/>
    <property type="match status" value="1"/>
</dbReference>
<dbReference type="SUPFAM" id="SSF48350">
    <property type="entry name" value="GTPase activation domain, GAP"/>
    <property type="match status" value="1"/>
</dbReference>
<sequence length="468" mass="51861">MTEVLHSPSHYPRTSSSSSLAYEEREGDSSPVTDCDPDEEVNDKQPSRTDQLSLLALLVTLFRKSLIACKSDRRELCSMEIGWPTNVRHVAHVTFDRFNGFLGLPVEFEPEVPRRAPSASTTVFGVSTESMQLSYDSRGNSVPTILLLMQGHLYAQGGLRAEGIFRINAENSQEEIVRDQLNRGVIPEGVDVHSLAGLIKAWFRELPTGVLDSLSPEQVIQCQTEDECAELVRLLPPIEAALLDWAINLMADVVQHEDLNKMNARNIAMVFAPNMTQMADPLTALMYAVQVMNFLKMLILRTLRERKDSVVDPSPSRRLEPYDENGHQSSSQTCIKDTTLEDEETEQELIGEKPYQDNNSINEEVKRFTGSVEKLNPDGNGPCETSAPVDTSINGTEADRVNSGTAGVQGNTGKSKTCQPSNSNFNKGSRKASVQQHVIQAAGPIEKSKGISKLSRMNSRMELIEAWR</sequence>
<name>A0A2P5BHF7_TREOI</name>
<feature type="compositionally biased region" description="Low complexity" evidence="2">
    <location>
        <begin position="1"/>
        <end position="19"/>
    </location>
</feature>
<evidence type="ECO:0000256" key="1">
    <source>
        <dbReference type="ARBA" id="ARBA00022468"/>
    </source>
</evidence>
<feature type="domain" description="Rho-GAP" evidence="4">
    <location>
        <begin position="126"/>
        <end position="311"/>
    </location>
</feature>
<dbReference type="FunFam" id="1.10.555.10:FF:000046">
    <property type="entry name" value="Rho GTPase-activating protein 5"/>
    <property type="match status" value="1"/>
</dbReference>
<dbReference type="CDD" id="cd00159">
    <property type="entry name" value="RhoGAP"/>
    <property type="match status" value="1"/>
</dbReference>
<dbReference type="OrthoDB" id="185175at2759"/>
<dbReference type="Gene3D" id="3.90.810.10">
    <property type="entry name" value="CRIB domain"/>
    <property type="match status" value="1"/>
</dbReference>
<organism evidence="5 6">
    <name type="scientific">Trema orientale</name>
    <name type="common">Charcoal tree</name>
    <name type="synonym">Celtis orientalis</name>
    <dbReference type="NCBI Taxonomy" id="63057"/>
    <lineage>
        <taxon>Eukaryota</taxon>
        <taxon>Viridiplantae</taxon>
        <taxon>Streptophyta</taxon>
        <taxon>Embryophyta</taxon>
        <taxon>Tracheophyta</taxon>
        <taxon>Spermatophyta</taxon>
        <taxon>Magnoliopsida</taxon>
        <taxon>eudicotyledons</taxon>
        <taxon>Gunneridae</taxon>
        <taxon>Pentapetalae</taxon>
        <taxon>rosids</taxon>
        <taxon>fabids</taxon>
        <taxon>Rosales</taxon>
        <taxon>Cannabaceae</taxon>
        <taxon>Trema</taxon>
    </lineage>
</organism>
<feature type="domain" description="CRIB" evidence="3">
    <location>
        <begin position="81"/>
        <end position="94"/>
    </location>
</feature>
<dbReference type="InterPro" id="IPR000198">
    <property type="entry name" value="RhoGAP_dom"/>
</dbReference>
<dbReference type="AlphaFoldDB" id="A0A2P5BHF7"/>
<keyword evidence="1" id="KW-0343">GTPase activation</keyword>
<dbReference type="GO" id="GO:0007165">
    <property type="term" value="P:signal transduction"/>
    <property type="evidence" value="ECO:0007669"/>
    <property type="project" value="InterPro"/>
</dbReference>
<protein>
    <submittedName>
        <fullName evidence="5">Rho GTPase-activating protein</fullName>
    </submittedName>
</protein>
<feature type="compositionally biased region" description="Polar residues" evidence="2">
    <location>
        <begin position="402"/>
        <end position="433"/>
    </location>
</feature>
<evidence type="ECO:0000259" key="3">
    <source>
        <dbReference type="PROSITE" id="PS50108"/>
    </source>
</evidence>
<evidence type="ECO:0000259" key="4">
    <source>
        <dbReference type="PROSITE" id="PS50238"/>
    </source>
</evidence>
<dbReference type="Gene3D" id="1.10.555.10">
    <property type="entry name" value="Rho GTPase activation protein"/>
    <property type="match status" value="1"/>
</dbReference>
<dbReference type="PANTHER" id="PTHR23177">
    <property type="entry name" value="MKIAA1688 PROTEIN"/>
    <property type="match status" value="1"/>
</dbReference>
<dbReference type="InterPro" id="IPR000095">
    <property type="entry name" value="CRIB_dom"/>
</dbReference>